<dbReference type="GO" id="GO:0005886">
    <property type="term" value="C:plasma membrane"/>
    <property type="evidence" value="ECO:0007669"/>
    <property type="project" value="UniProtKB-SubCell"/>
</dbReference>
<dbReference type="PANTHER" id="PTHR30086">
    <property type="entry name" value="ARGININE EXPORTER PROTEIN ARGO"/>
    <property type="match status" value="1"/>
</dbReference>
<dbReference type="EMBL" id="CP059558">
    <property type="protein sequence ID" value="QUY37894.1"/>
    <property type="molecule type" value="Genomic_DNA"/>
</dbReference>
<feature type="transmembrane region" description="Helical" evidence="6">
    <location>
        <begin position="70"/>
        <end position="88"/>
    </location>
</feature>
<dbReference type="Pfam" id="PF01810">
    <property type="entry name" value="LysE"/>
    <property type="match status" value="1"/>
</dbReference>
<dbReference type="AlphaFoldDB" id="A0A365PII3"/>
<keyword evidence="5 6" id="KW-0472">Membrane</keyword>
<evidence type="ECO:0000256" key="1">
    <source>
        <dbReference type="ARBA" id="ARBA00004651"/>
    </source>
</evidence>
<keyword evidence="2" id="KW-1003">Cell membrane</keyword>
<dbReference type="Proteomes" id="UP000253688">
    <property type="component" value="Unassembled WGS sequence"/>
</dbReference>
<feature type="transmembrane region" description="Helical" evidence="6">
    <location>
        <begin position="108"/>
        <end position="130"/>
    </location>
</feature>
<feature type="transmembrane region" description="Helical" evidence="6">
    <location>
        <begin position="142"/>
        <end position="163"/>
    </location>
</feature>
<feature type="transmembrane region" description="Helical" evidence="6">
    <location>
        <begin position="183"/>
        <end position="204"/>
    </location>
</feature>
<organism evidence="8 9">
    <name type="scientific">Acinetobacter junii</name>
    <dbReference type="NCBI Taxonomy" id="40215"/>
    <lineage>
        <taxon>Bacteria</taxon>
        <taxon>Pseudomonadati</taxon>
        <taxon>Pseudomonadota</taxon>
        <taxon>Gammaproteobacteria</taxon>
        <taxon>Moraxellales</taxon>
        <taxon>Moraxellaceae</taxon>
        <taxon>Acinetobacter</taxon>
    </lineage>
</organism>
<dbReference type="STRING" id="40215.BVL33_10860"/>
<evidence type="ECO:0000313" key="9">
    <source>
        <dbReference type="Proteomes" id="UP000253688"/>
    </source>
</evidence>
<evidence type="ECO:0000256" key="6">
    <source>
        <dbReference type="SAM" id="Phobius"/>
    </source>
</evidence>
<evidence type="ECO:0000313" key="7">
    <source>
        <dbReference type="EMBL" id="QUY37894.1"/>
    </source>
</evidence>
<protein>
    <submittedName>
        <fullName evidence="8">LysE family translocator</fullName>
    </submittedName>
</protein>
<gene>
    <name evidence="8" type="ORF">DC346_09115</name>
    <name evidence="7" type="ORF">H2677_07000</name>
</gene>
<keyword evidence="4 6" id="KW-1133">Transmembrane helix</keyword>
<dbReference type="GeneID" id="70092253"/>
<evidence type="ECO:0000256" key="3">
    <source>
        <dbReference type="ARBA" id="ARBA00022692"/>
    </source>
</evidence>
<proteinExistence type="predicted"/>
<dbReference type="RefSeq" id="WP_004953966.1">
    <property type="nucleotide sequence ID" value="NZ_CP059558.1"/>
</dbReference>
<comment type="subcellular location">
    <subcellularLocation>
        <location evidence="1">Cell membrane</location>
        <topology evidence="1">Multi-pass membrane protein</topology>
    </subcellularLocation>
</comment>
<sequence>MSLLTFFSFVVYSIVTSITPGPNNIMLAASGLNFGFKRSIPHILGIGFGFGVMVMLVGFGIGATLGQSPLMYEILKIVGIVYLLYLAYKIYGAGRVDGEEKPEKPLSFMGAALFQWVNPKAWIMALGAIATYSSVNSHLAEFVFIGAIFGLVSIPCVGIWAYMGQRLQSIVNDQKKVQYFNTAMALLLVISVVSPIVESFKFFFSI</sequence>
<keyword evidence="3 6" id="KW-0812">Transmembrane</keyword>
<feature type="transmembrane region" description="Helical" evidence="6">
    <location>
        <begin position="40"/>
        <end position="63"/>
    </location>
</feature>
<evidence type="ECO:0000256" key="5">
    <source>
        <dbReference type="ARBA" id="ARBA00023136"/>
    </source>
</evidence>
<dbReference type="GO" id="GO:0015171">
    <property type="term" value="F:amino acid transmembrane transporter activity"/>
    <property type="evidence" value="ECO:0007669"/>
    <property type="project" value="TreeGrafter"/>
</dbReference>
<name>A0A365PII3_ACIJU</name>
<reference evidence="8 9" key="1">
    <citation type="submission" date="2018-04" db="EMBL/GenBank/DDBJ databases">
        <title>Acinetobacter junii Genome sequencing and assembly.</title>
        <authorList>
            <person name="Su J."/>
            <person name="Rensing C."/>
            <person name="Mazhar H.S."/>
        </authorList>
    </citation>
    <scope>NUCLEOTIDE SEQUENCE [LARGE SCALE GENOMIC DNA]</scope>
    <source>
        <strain evidence="8 9">SC22</strain>
    </source>
</reference>
<dbReference type="GO" id="GO:0033228">
    <property type="term" value="P:cysteine export across plasma membrane"/>
    <property type="evidence" value="ECO:0007669"/>
    <property type="project" value="TreeGrafter"/>
</dbReference>
<dbReference type="InterPro" id="IPR001123">
    <property type="entry name" value="LeuE-type"/>
</dbReference>
<evidence type="ECO:0000256" key="2">
    <source>
        <dbReference type="ARBA" id="ARBA00022475"/>
    </source>
</evidence>
<evidence type="ECO:0000256" key="4">
    <source>
        <dbReference type="ARBA" id="ARBA00022989"/>
    </source>
</evidence>
<dbReference type="PANTHER" id="PTHR30086:SF20">
    <property type="entry name" value="ARGININE EXPORTER PROTEIN ARGO-RELATED"/>
    <property type="match status" value="1"/>
</dbReference>
<accession>A0A365PII3</accession>
<dbReference type="EMBL" id="QEWH01000048">
    <property type="protein sequence ID" value="RBA47136.1"/>
    <property type="molecule type" value="Genomic_DNA"/>
</dbReference>
<reference evidence="7" key="2">
    <citation type="submission" date="2020-07" db="EMBL/GenBank/DDBJ databases">
        <title>Acinetobacter junii strain YR7 chromosome and plasmid pNDM-YR7.</title>
        <authorList>
            <person name="Tang B."/>
        </authorList>
    </citation>
    <scope>NUCLEOTIDE SEQUENCE</scope>
    <source>
        <strain evidence="7">YR7</strain>
    </source>
</reference>
<dbReference type="Proteomes" id="UP000679388">
    <property type="component" value="Chromosome"/>
</dbReference>
<evidence type="ECO:0000313" key="8">
    <source>
        <dbReference type="EMBL" id="RBA47136.1"/>
    </source>
</evidence>